<dbReference type="Proteomes" id="UP000223363">
    <property type="component" value="Segment"/>
</dbReference>
<organism evidence="1 2">
    <name type="scientific">Serratia phage vB_SmaM_ 2050HW</name>
    <dbReference type="NCBI Taxonomy" id="2024252"/>
    <lineage>
        <taxon>Viruses</taxon>
        <taxon>Duplodnaviria</taxon>
        <taxon>Heunggongvirae</taxon>
        <taxon>Uroviricota</taxon>
        <taxon>Caudoviricetes</taxon>
        <taxon>Chimalliviridae</taxon>
        <taxon>Moabitevirus</taxon>
        <taxon>Moabitevirus mv2050HW</taxon>
    </lineage>
</organism>
<reference evidence="2" key="1">
    <citation type="submission" date="2017-06" db="EMBL/GenBank/DDBJ databases">
        <authorList>
            <person name="Zhao X."/>
        </authorList>
    </citation>
    <scope>NUCLEOTIDE SEQUENCE [LARGE SCALE GENOMIC DNA]</scope>
</reference>
<gene>
    <name evidence="1" type="ORF">2050HW_00184</name>
</gene>
<proteinExistence type="predicted"/>
<keyword evidence="2" id="KW-1185">Reference proteome</keyword>
<accession>A0A289YZ43</accession>
<dbReference type="EMBL" id="MF285618">
    <property type="protein sequence ID" value="ATA65519.1"/>
    <property type="molecule type" value="Genomic_DNA"/>
</dbReference>
<protein>
    <submittedName>
        <fullName evidence="1">Uncharacterized protein</fullName>
    </submittedName>
</protein>
<evidence type="ECO:0000313" key="2">
    <source>
        <dbReference type="Proteomes" id="UP000223363"/>
    </source>
</evidence>
<sequence>MKPIEPGCMAVIISQTKEEGRNEVGKVVRVVGLVPDGESLYSLEGVTTCTGESIKSTGAFIPDVRSWVVLGDIVVAKLTTDKYGTIFAKGEITIGGFTGNGMVAEHRLMRIDGFEDEDKTKEKDLLLTE</sequence>
<name>A0A289YZ43_9CAUD</name>
<evidence type="ECO:0000313" key="1">
    <source>
        <dbReference type="EMBL" id="ATA65519.1"/>
    </source>
</evidence>